<dbReference type="AlphaFoldDB" id="A0A7W1XC14"/>
<keyword evidence="1" id="KW-0472">Membrane</keyword>
<organism evidence="2 3">
    <name type="scientific">Thermoactinomyces daqus</name>
    <dbReference type="NCBI Taxonomy" id="1329516"/>
    <lineage>
        <taxon>Bacteria</taxon>
        <taxon>Bacillati</taxon>
        <taxon>Bacillota</taxon>
        <taxon>Bacilli</taxon>
        <taxon>Bacillales</taxon>
        <taxon>Thermoactinomycetaceae</taxon>
        <taxon>Thermoactinomyces</taxon>
    </lineage>
</organism>
<evidence type="ECO:0000313" key="2">
    <source>
        <dbReference type="EMBL" id="MBA4543940.1"/>
    </source>
</evidence>
<evidence type="ECO:0000256" key="1">
    <source>
        <dbReference type="SAM" id="Phobius"/>
    </source>
</evidence>
<keyword evidence="3" id="KW-1185">Reference proteome</keyword>
<name>A0A7W1XC14_9BACL</name>
<feature type="transmembrane region" description="Helical" evidence="1">
    <location>
        <begin position="27"/>
        <end position="49"/>
    </location>
</feature>
<reference evidence="2 3" key="1">
    <citation type="submission" date="2020-07" db="EMBL/GenBank/DDBJ databases">
        <authorList>
            <person name="Feng H."/>
        </authorList>
    </citation>
    <scope>NUCLEOTIDE SEQUENCE [LARGE SCALE GENOMIC DNA]</scope>
    <source>
        <strain evidence="3">s-11</strain>
    </source>
</reference>
<dbReference type="Proteomes" id="UP000530514">
    <property type="component" value="Unassembled WGS sequence"/>
</dbReference>
<keyword evidence="1" id="KW-0812">Transmembrane</keyword>
<keyword evidence="1" id="KW-1133">Transmembrane helix</keyword>
<sequence>MERERWKNEKRQVDDASLSGLKGEAGFTYLELVIAMSVLLILLPALFFITRTFMSEIKGLDGKERLVMESMAFSGYIHQELKQGSHFRMDNGSLYFQLPNGDTVCYRHQKRRVIRSVRAQEETAFKGNTILLQDVYYIAFVPDPVGVGMKIGMQNWNASLDWSTYVAGRVRTSDEAE</sequence>
<proteinExistence type="predicted"/>
<evidence type="ECO:0000313" key="3">
    <source>
        <dbReference type="Proteomes" id="UP000530514"/>
    </source>
</evidence>
<evidence type="ECO:0008006" key="4">
    <source>
        <dbReference type="Google" id="ProtNLM"/>
    </source>
</evidence>
<accession>A0A7W1XC14</accession>
<dbReference type="RefSeq" id="WP_033101685.1">
    <property type="nucleotide sequence ID" value="NZ_JACEIP010000024.1"/>
</dbReference>
<dbReference type="OrthoDB" id="2990177at2"/>
<comment type="caution">
    <text evidence="2">The sequence shown here is derived from an EMBL/GenBank/DDBJ whole genome shotgun (WGS) entry which is preliminary data.</text>
</comment>
<dbReference type="EMBL" id="JACEIP010000024">
    <property type="protein sequence ID" value="MBA4543940.1"/>
    <property type="molecule type" value="Genomic_DNA"/>
</dbReference>
<gene>
    <name evidence="2" type="ORF">H1164_13700</name>
</gene>
<protein>
    <recommendedName>
        <fullName evidence="4">Prepilin-type N-terminal cleavage/methylation domain-containing protein</fullName>
    </recommendedName>
</protein>